<evidence type="ECO:0000313" key="2">
    <source>
        <dbReference type="Proteomes" id="UP001497480"/>
    </source>
</evidence>
<dbReference type="EMBL" id="CAXHTB010000009">
    <property type="protein sequence ID" value="CAL0311499.1"/>
    <property type="molecule type" value="Genomic_DNA"/>
</dbReference>
<protein>
    <submittedName>
        <fullName evidence="1">Uncharacterized protein</fullName>
    </submittedName>
</protein>
<organism evidence="1 2">
    <name type="scientific">Lupinus luteus</name>
    <name type="common">European yellow lupine</name>
    <dbReference type="NCBI Taxonomy" id="3873"/>
    <lineage>
        <taxon>Eukaryota</taxon>
        <taxon>Viridiplantae</taxon>
        <taxon>Streptophyta</taxon>
        <taxon>Embryophyta</taxon>
        <taxon>Tracheophyta</taxon>
        <taxon>Spermatophyta</taxon>
        <taxon>Magnoliopsida</taxon>
        <taxon>eudicotyledons</taxon>
        <taxon>Gunneridae</taxon>
        <taxon>Pentapetalae</taxon>
        <taxon>rosids</taxon>
        <taxon>fabids</taxon>
        <taxon>Fabales</taxon>
        <taxon>Fabaceae</taxon>
        <taxon>Papilionoideae</taxon>
        <taxon>50 kb inversion clade</taxon>
        <taxon>genistoids sensu lato</taxon>
        <taxon>core genistoids</taxon>
        <taxon>Genisteae</taxon>
        <taxon>Lupinus</taxon>
    </lineage>
</organism>
<dbReference type="AlphaFoldDB" id="A0AAV1WQ77"/>
<dbReference type="Proteomes" id="UP001497480">
    <property type="component" value="Unassembled WGS sequence"/>
</dbReference>
<keyword evidence="2" id="KW-1185">Reference proteome</keyword>
<comment type="caution">
    <text evidence="1">The sequence shown here is derived from an EMBL/GenBank/DDBJ whole genome shotgun (WGS) entry which is preliminary data.</text>
</comment>
<reference evidence="1 2" key="1">
    <citation type="submission" date="2024-03" db="EMBL/GenBank/DDBJ databases">
        <authorList>
            <person name="Martinez-Hernandez J."/>
        </authorList>
    </citation>
    <scope>NUCLEOTIDE SEQUENCE [LARGE SCALE GENOMIC DNA]</scope>
</reference>
<name>A0AAV1WQ77_LUPLU</name>
<gene>
    <name evidence="1" type="ORF">LLUT_LOCUS12559</name>
</gene>
<accession>A0AAV1WQ77</accession>
<evidence type="ECO:0000313" key="1">
    <source>
        <dbReference type="EMBL" id="CAL0311499.1"/>
    </source>
</evidence>
<proteinExistence type="predicted"/>
<sequence>MIRYTFPDLYGSDLDLHADGGFVCWNSSCRSASKRFGDQNVDLNISSCNSTFLTVMDSPVSDLE</sequence>